<dbReference type="HOGENOM" id="CLU_2686440_0_0_9"/>
<accession>D1PNP5</accession>
<evidence type="ECO:0000313" key="1">
    <source>
        <dbReference type="EMBL" id="EFB76181.1"/>
    </source>
</evidence>
<dbReference type="STRING" id="411471.SUBVAR_05967"/>
<keyword evidence="2" id="KW-1185">Reference proteome</keyword>
<gene>
    <name evidence="1" type="ORF">SUBVAR_05967</name>
</gene>
<evidence type="ECO:0000313" key="2">
    <source>
        <dbReference type="Proteomes" id="UP000003438"/>
    </source>
</evidence>
<organism evidence="1 2">
    <name type="scientific">Subdoligranulum variabile DSM 15176</name>
    <dbReference type="NCBI Taxonomy" id="411471"/>
    <lineage>
        <taxon>Bacteria</taxon>
        <taxon>Bacillati</taxon>
        <taxon>Bacillota</taxon>
        <taxon>Clostridia</taxon>
        <taxon>Eubacteriales</taxon>
        <taxon>Oscillospiraceae</taxon>
        <taxon>Subdoligranulum</taxon>
    </lineage>
</organism>
<dbReference type="AlphaFoldDB" id="D1PNP5"/>
<reference evidence="1" key="1">
    <citation type="submission" date="2009-12" db="EMBL/GenBank/DDBJ databases">
        <authorList>
            <person name="Weinstock G."/>
            <person name="Sodergren E."/>
            <person name="Clifton S."/>
            <person name="Fulton L."/>
            <person name="Fulton B."/>
            <person name="Courtney L."/>
            <person name="Fronick C."/>
            <person name="Harrison M."/>
            <person name="Strong C."/>
            <person name="Farmer C."/>
            <person name="Delahaunty K."/>
            <person name="Markovic C."/>
            <person name="Hall O."/>
            <person name="Minx P."/>
            <person name="Tomlinson C."/>
            <person name="Mitreva M."/>
            <person name="Nelson J."/>
            <person name="Hou S."/>
            <person name="Wollam A."/>
            <person name="Pepin K.H."/>
            <person name="Johnson M."/>
            <person name="Bhonagiri V."/>
            <person name="Nash W.E."/>
            <person name="Warren W."/>
            <person name="Chinwalla A."/>
            <person name="Mardis E.R."/>
            <person name="Wilson R.K."/>
        </authorList>
    </citation>
    <scope>NUCLEOTIDE SEQUENCE [LARGE SCALE GENOMIC DNA]</scope>
    <source>
        <strain evidence="1">DSM 15176</strain>
    </source>
</reference>
<protein>
    <submittedName>
        <fullName evidence="1">Uncharacterized protein</fullName>
    </submittedName>
</protein>
<proteinExistence type="predicted"/>
<dbReference type="Proteomes" id="UP000003438">
    <property type="component" value="Unassembled WGS sequence"/>
</dbReference>
<sequence>MFSRTFEVAIPIKIVLLPALCSKLNLRKGAGEKNLTNIIIQNDHQQKPFLWKSVKNRSKRQNSLAQSLKYGYNQ</sequence>
<dbReference type="EMBL" id="ACBY02000023">
    <property type="protein sequence ID" value="EFB76181.1"/>
    <property type="molecule type" value="Genomic_DNA"/>
</dbReference>
<comment type="caution">
    <text evidence="1">The sequence shown here is derived from an EMBL/GenBank/DDBJ whole genome shotgun (WGS) entry which is preliminary data.</text>
</comment>
<name>D1PNP5_9FIRM</name>